<sequence>MSNTGTKSIVLGSDGSKPTPPSRQKRDARFWLIFVSLCFSLFLSALEFTGLSAALPTIINELHGDDFVWVGSGYALASTAVLPLSGGLAQIFGRWAIMIGALIIFALGSTLCGAAQSMTWLIAGRVVQNLGGGGLLTLPNIIVSDLVPLVERGKYQRIIGICVTTLQDKSREINTDFRVERGLWLQRWDLSLEVPWPRGATGVGSFFWFPLILGAVGFVAFIAYEATLATDPIIPWSLLQNRTSVSGYIQTFINPVAVVAVVCYLPPIGSSVDFLSVALIMAPMVVLGGVSVAVLQRYRPQIWISWCLFIIGMGCFTVVHADTPKAVIIGLSAPLSVGAGFVYATTYFPVWGVSIGAAILQNELAKCLPAEFLQQVLNNGRADSSNGNLAFSVIPLIRKLDDPLRHEVRVAFGKAVRVIWKTMTGIVAIGLLASLMMKDVPMHRYVDENWDLEQAPEKGNKSPQLEEMKQGPTSILPDMPRRMSDGTI</sequence>
<keyword evidence="3 6" id="KW-1133">Transmembrane helix</keyword>
<proteinExistence type="predicted"/>
<evidence type="ECO:0000313" key="7">
    <source>
        <dbReference type="EMBL" id="KAH8102976.1"/>
    </source>
</evidence>
<keyword evidence="8" id="KW-1185">Reference proteome</keyword>
<feature type="region of interest" description="Disordered" evidence="5">
    <location>
        <begin position="454"/>
        <end position="488"/>
    </location>
</feature>
<accession>A0A8K0UUR1</accession>
<keyword evidence="2 6" id="KW-0812">Transmembrane</keyword>
<dbReference type="OrthoDB" id="3437016at2759"/>
<feature type="compositionally biased region" description="Basic and acidic residues" evidence="5">
    <location>
        <begin position="479"/>
        <end position="488"/>
    </location>
</feature>
<gene>
    <name evidence="7" type="ORF">BXZ70DRAFT_1057683</name>
</gene>
<feature type="transmembrane region" description="Helical" evidence="6">
    <location>
        <begin position="418"/>
        <end position="437"/>
    </location>
</feature>
<name>A0A8K0UUR1_9AGAR</name>
<evidence type="ECO:0000256" key="3">
    <source>
        <dbReference type="ARBA" id="ARBA00022989"/>
    </source>
</evidence>
<organism evidence="7 8">
    <name type="scientific">Cristinia sonorae</name>
    <dbReference type="NCBI Taxonomy" id="1940300"/>
    <lineage>
        <taxon>Eukaryota</taxon>
        <taxon>Fungi</taxon>
        <taxon>Dikarya</taxon>
        <taxon>Basidiomycota</taxon>
        <taxon>Agaricomycotina</taxon>
        <taxon>Agaricomycetes</taxon>
        <taxon>Agaricomycetidae</taxon>
        <taxon>Agaricales</taxon>
        <taxon>Pleurotineae</taxon>
        <taxon>Stephanosporaceae</taxon>
        <taxon>Cristinia</taxon>
    </lineage>
</organism>
<feature type="transmembrane region" description="Helical" evidence="6">
    <location>
        <begin position="245"/>
        <end position="268"/>
    </location>
</feature>
<evidence type="ECO:0000256" key="5">
    <source>
        <dbReference type="SAM" id="MobiDB-lite"/>
    </source>
</evidence>
<comment type="caution">
    <text evidence="7">The sequence shown here is derived from an EMBL/GenBank/DDBJ whole genome shotgun (WGS) entry which is preliminary data.</text>
</comment>
<dbReference type="Gene3D" id="1.20.1250.20">
    <property type="entry name" value="MFS general substrate transporter like domains"/>
    <property type="match status" value="1"/>
</dbReference>
<evidence type="ECO:0000256" key="6">
    <source>
        <dbReference type="SAM" id="Phobius"/>
    </source>
</evidence>
<dbReference type="InterPro" id="IPR011701">
    <property type="entry name" value="MFS"/>
</dbReference>
<feature type="transmembrane region" description="Helical" evidence="6">
    <location>
        <begin position="95"/>
        <end position="123"/>
    </location>
</feature>
<dbReference type="GO" id="GO:0005886">
    <property type="term" value="C:plasma membrane"/>
    <property type="evidence" value="ECO:0007669"/>
    <property type="project" value="TreeGrafter"/>
</dbReference>
<evidence type="ECO:0000256" key="2">
    <source>
        <dbReference type="ARBA" id="ARBA00022692"/>
    </source>
</evidence>
<keyword evidence="4 6" id="KW-0472">Membrane</keyword>
<evidence type="ECO:0000256" key="1">
    <source>
        <dbReference type="ARBA" id="ARBA00004141"/>
    </source>
</evidence>
<reference evidence="7" key="1">
    <citation type="journal article" date="2021" name="New Phytol.">
        <title>Evolutionary innovations through gain and loss of genes in the ectomycorrhizal Boletales.</title>
        <authorList>
            <person name="Wu G."/>
            <person name="Miyauchi S."/>
            <person name="Morin E."/>
            <person name="Kuo A."/>
            <person name="Drula E."/>
            <person name="Varga T."/>
            <person name="Kohler A."/>
            <person name="Feng B."/>
            <person name="Cao Y."/>
            <person name="Lipzen A."/>
            <person name="Daum C."/>
            <person name="Hundley H."/>
            <person name="Pangilinan J."/>
            <person name="Johnson J."/>
            <person name="Barry K."/>
            <person name="LaButti K."/>
            <person name="Ng V."/>
            <person name="Ahrendt S."/>
            <person name="Min B."/>
            <person name="Choi I.G."/>
            <person name="Park H."/>
            <person name="Plett J.M."/>
            <person name="Magnuson J."/>
            <person name="Spatafora J.W."/>
            <person name="Nagy L.G."/>
            <person name="Henrissat B."/>
            <person name="Grigoriev I.V."/>
            <person name="Yang Z.L."/>
            <person name="Xu J."/>
            <person name="Martin F.M."/>
        </authorList>
    </citation>
    <scope>NUCLEOTIDE SEQUENCE</scope>
    <source>
        <strain evidence="7">KKN 215</strain>
    </source>
</reference>
<feature type="compositionally biased region" description="Basic and acidic residues" evidence="5">
    <location>
        <begin position="455"/>
        <end position="469"/>
    </location>
</feature>
<feature type="transmembrane region" description="Helical" evidence="6">
    <location>
        <begin position="341"/>
        <end position="360"/>
    </location>
</feature>
<feature type="transmembrane region" description="Helical" evidence="6">
    <location>
        <begin position="206"/>
        <end position="224"/>
    </location>
</feature>
<dbReference type="GO" id="GO:0022857">
    <property type="term" value="F:transmembrane transporter activity"/>
    <property type="evidence" value="ECO:0007669"/>
    <property type="project" value="InterPro"/>
</dbReference>
<feature type="transmembrane region" description="Helical" evidence="6">
    <location>
        <begin position="67"/>
        <end position="88"/>
    </location>
</feature>
<evidence type="ECO:0000256" key="4">
    <source>
        <dbReference type="ARBA" id="ARBA00023136"/>
    </source>
</evidence>
<feature type="transmembrane region" description="Helical" evidence="6">
    <location>
        <begin position="274"/>
        <end position="295"/>
    </location>
</feature>
<dbReference type="Pfam" id="PF07690">
    <property type="entry name" value="MFS_1"/>
    <property type="match status" value="1"/>
</dbReference>
<dbReference type="AlphaFoldDB" id="A0A8K0UUR1"/>
<dbReference type="PANTHER" id="PTHR23501">
    <property type="entry name" value="MAJOR FACILITATOR SUPERFAMILY"/>
    <property type="match status" value="1"/>
</dbReference>
<dbReference type="InterPro" id="IPR036259">
    <property type="entry name" value="MFS_trans_sf"/>
</dbReference>
<feature type="region of interest" description="Disordered" evidence="5">
    <location>
        <begin position="1"/>
        <end position="24"/>
    </location>
</feature>
<dbReference type="Proteomes" id="UP000813824">
    <property type="component" value="Unassembled WGS sequence"/>
</dbReference>
<dbReference type="PANTHER" id="PTHR23501:SF102">
    <property type="entry name" value="DRUG TRANSPORTER, PUTATIVE (AFU_ORTHOLOGUE AFUA_3G08530)-RELATED"/>
    <property type="match status" value="1"/>
</dbReference>
<protein>
    <submittedName>
        <fullName evidence="7">Mfs1.2</fullName>
    </submittedName>
</protein>
<feature type="transmembrane region" description="Helical" evidence="6">
    <location>
        <begin position="302"/>
        <end position="321"/>
    </location>
</feature>
<dbReference type="EMBL" id="JAEVFJ010000008">
    <property type="protein sequence ID" value="KAH8102976.1"/>
    <property type="molecule type" value="Genomic_DNA"/>
</dbReference>
<dbReference type="SUPFAM" id="SSF103473">
    <property type="entry name" value="MFS general substrate transporter"/>
    <property type="match status" value="1"/>
</dbReference>
<evidence type="ECO:0000313" key="8">
    <source>
        <dbReference type="Proteomes" id="UP000813824"/>
    </source>
</evidence>
<comment type="subcellular location">
    <subcellularLocation>
        <location evidence="1">Membrane</location>
        <topology evidence="1">Multi-pass membrane protein</topology>
    </subcellularLocation>
</comment>
<feature type="transmembrane region" description="Helical" evidence="6">
    <location>
        <begin position="30"/>
        <end position="55"/>
    </location>
</feature>